<reference evidence="2 3" key="1">
    <citation type="submission" date="2013-02" db="EMBL/GenBank/DDBJ databases">
        <title>Genome sequence of Clostridium saccharoperbutylacetonicum N1-4(HMT).</title>
        <authorList>
            <person name="Poehlein A."/>
            <person name="Daniel R."/>
        </authorList>
    </citation>
    <scope>NUCLEOTIDE SEQUENCE [LARGE SCALE GENOMIC DNA]</scope>
    <source>
        <strain evidence="3">N1-4(HMT)</strain>
    </source>
</reference>
<accession>M1MEL6</accession>
<dbReference type="RefSeq" id="WP_015391128.1">
    <property type="nucleotide sequence ID" value="NC_020291.1"/>
</dbReference>
<proteinExistence type="predicted"/>
<dbReference type="KEGG" id="csr:Cspa_c10270"/>
<dbReference type="InterPro" id="IPR010572">
    <property type="entry name" value="Tail_dom"/>
</dbReference>
<dbReference type="eggNOG" id="COG4926">
    <property type="taxonomic scope" value="Bacteria"/>
</dbReference>
<dbReference type="Proteomes" id="UP000011728">
    <property type="component" value="Chromosome"/>
</dbReference>
<dbReference type="NCBIfam" id="TIGR01665">
    <property type="entry name" value="put_anti_recept"/>
    <property type="match status" value="1"/>
</dbReference>
<dbReference type="PATRIC" id="fig|931276.5.peg.983"/>
<dbReference type="AlphaFoldDB" id="M1MEL6"/>
<organism evidence="2 3">
    <name type="scientific">Clostridium saccharoperbutylacetonicum N1-4(HMT)</name>
    <dbReference type="NCBI Taxonomy" id="931276"/>
    <lineage>
        <taxon>Bacteria</taxon>
        <taxon>Bacillati</taxon>
        <taxon>Bacillota</taxon>
        <taxon>Clostridia</taxon>
        <taxon>Eubacteriales</taxon>
        <taxon>Clostridiaceae</taxon>
        <taxon>Clostridium</taxon>
    </lineage>
</organism>
<evidence type="ECO:0000313" key="3">
    <source>
        <dbReference type="Proteomes" id="UP000011728"/>
    </source>
</evidence>
<evidence type="ECO:0000313" key="2">
    <source>
        <dbReference type="EMBL" id="AGF54803.1"/>
    </source>
</evidence>
<dbReference type="InterPro" id="IPR011004">
    <property type="entry name" value="Trimer_LpxA-like_sf"/>
</dbReference>
<evidence type="ECO:0000259" key="1">
    <source>
        <dbReference type="Pfam" id="PF06605"/>
    </source>
</evidence>
<protein>
    <submittedName>
        <fullName evidence="2">Phage minor structural protein</fullName>
    </submittedName>
</protein>
<dbReference type="InterPro" id="IPR007119">
    <property type="entry name" value="Phage_tail_spike_N"/>
</dbReference>
<dbReference type="SUPFAM" id="SSF51161">
    <property type="entry name" value="Trimeric LpxA-like enzymes"/>
    <property type="match status" value="1"/>
</dbReference>
<dbReference type="Pfam" id="PF06605">
    <property type="entry name" value="Prophage_tail"/>
    <property type="match status" value="1"/>
</dbReference>
<name>M1MEL6_9CLOT</name>
<feature type="domain" description="Tail spike" evidence="1">
    <location>
        <begin position="112"/>
        <end position="365"/>
    </location>
</feature>
<dbReference type="EMBL" id="CP004121">
    <property type="protein sequence ID" value="AGF54803.1"/>
    <property type="molecule type" value="Genomic_DNA"/>
</dbReference>
<sequence>MGYIRLFRPTETDFTHNEWILNEIVSSKTREVINDDYITELEYPLEDTKGISSNLVVGGIISIPTIDIRPDQLFRIIDKETTSNTIIIQMQAKLLADLKENRVRAMTLTGLTRKQAIQKVLNAALEPHSYEVGNLDKNSNANVIVNIEEGNLLSALIGDENSILSEYGGEFIVNNNTIDIVDSRGSDNGVVIGHGKNLSSIKEKINNTDLATVLIPRSGDYRLPEYCIESANVKAYEKRYFKEVELNLNIWDGTDTKKDDQITINQAYDLMRNTCNKMFTIDKVDQMSFNYSIDFVQLSKTEEYKNYSILEKVILGDIVTVKHKKLNLNLQGRVNEINYTVDSEGQTTIDTVEIGFSRKDITDIIKDTVKQVKFVKDEILLSVNNSVDHVTAEFKIADNAVKQSVTDLDNKTSSALTLQSNKISAVVESNDGGMTWTLSKNAFVIACKGASNSNVTIDSTGLIVNNGKMQVKNSSNKTVFYVNTNGKCNAVGGFYVDDGSGECCRITIDGLKLTNSNGYTGTIKAHPDHTALLVSDDMYIGKDLRIDQDLTVTGYVEIGNYGYVDKDFTVGGTLFIGNKTLQEIIDARIRALK</sequence>
<gene>
    <name evidence="2" type="ORF">Cspa_c10270</name>
</gene>
<dbReference type="OrthoDB" id="4387735at2"/>
<dbReference type="HOGENOM" id="CLU_027701_1_0_9"/>
<keyword evidence="3" id="KW-1185">Reference proteome</keyword>